<comment type="caution">
    <text evidence="1">The sequence shown here is derived from an EMBL/GenBank/DDBJ whole genome shotgun (WGS) entry which is preliminary data.</text>
</comment>
<evidence type="ECO:0000313" key="1">
    <source>
        <dbReference type="EMBL" id="MDY0404881.1"/>
    </source>
</evidence>
<name>A0ABU5CF12_9BACI</name>
<evidence type="ECO:0000313" key="2">
    <source>
        <dbReference type="Proteomes" id="UP001228376"/>
    </source>
</evidence>
<dbReference type="EMBL" id="JAROCA020000001">
    <property type="protein sequence ID" value="MDY0404881.1"/>
    <property type="molecule type" value="Genomic_DNA"/>
</dbReference>
<organism evidence="1 2">
    <name type="scientific">Tigheibacillus jepli</name>
    <dbReference type="NCBI Taxonomy" id="3035914"/>
    <lineage>
        <taxon>Bacteria</taxon>
        <taxon>Bacillati</taxon>
        <taxon>Bacillota</taxon>
        <taxon>Bacilli</taxon>
        <taxon>Bacillales</taxon>
        <taxon>Bacillaceae</taxon>
        <taxon>Tigheibacillus</taxon>
    </lineage>
</organism>
<reference evidence="1 2" key="1">
    <citation type="submission" date="2023-10" db="EMBL/GenBank/DDBJ databases">
        <title>179-bfca-hs.</title>
        <authorList>
            <person name="Miliotis G."/>
            <person name="Sengupta P."/>
            <person name="Hameed A."/>
            <person name="Chuvochina M."/>
            <person name="Mcdonagh F."/>
            <person name="Simpson A.C."/>
            <person name="Singh N.K."/>
            <person name="Rekha P.D."/>
            <person name="Raman K."/>
            <person name="Hugenholtz P."/>
            <person name="Venkateswaran K."/>
        </authorList>
    </citation>
    <scope>NUCLEOTIDE SEQUENCE [LARGE SCALE GENOMIC DNA]</scope>
    <source>
        <strain evidence="1 2">179-BFC-A-HS</strain>
    </source>
</reference>
<accession>A0ABU5CF12</accession>
<keyword evidence="2" id="KW-1185">Reference proteome</keyword>
<proteinExistence type="predicted"/>
<dbReference type="Proteomes" id="UP001228376">
    <property type="component" value="Unassembled WGS sequence"/>
</dbReference>
<protein>
    <submittedName>
        <fullName evidence="1">Uncharacterized protein</fullName>
    </submittedName>
</protein>
<gene>
    <name evidence="1" type="ORF">P5G51_005245</name>
</gene>
<sequence length="42" mass="4969">MNKMTMEDLKKVLKQHENMILQLMQITASNNLQLSKLRHTSK</sequence>
<dbReference type="RefSeq" id="WP_306067184.1">
    <property type="nucleotide sequence ID" value="NZ_JAROCA020000001.1"/>
</dbReference>